<reference evidence="2 3" key="1">
    <citation type="journal article" date="2014" name="BMC Genomics">
        <title>Genome based analysis of type-I polyketide synthase and nonribosomal peptide synthetase gene clusters in seven strains of five representative Nocardia species.</title>
        <authorList>
            <person name="Komaki H."/>
            <person name="Ichikawa N."/>
            <person name="Hosoyama A."/>
            <person name="Takahashi-Nakaguchi A."/>
            <person name="Matsuzawa T."/>
            <person name="Suzuki K."/>
            <person name="Fujita N."/>
            <person name="Gonoi T."/>
        </authorList>
    </citation>
    <scope>NUCLEOTIDE SEQUENCE [LARGE SCALE GENOMIC DNA]</scope>
    <source>
        <strain evidence="2 3">NBRC 15531</strain>
    </source>
</reference>
<evidence type="ECO:0000313" key="2">
    <source>
        <dbReference type="EMBL" id="GAD86555.1"/>
    </source>
</evidence>
<protein>
    <recommendedName>
        <fullName evidence="1">ER-bound oxygenase mpaB/mpaB'/Rubber oxygenase catalytic domain-containing protein</fullName>
    </recommendedName>
</protein>
<keyword evidence="3" id="KW-1185">Reference proteome</keyword>
<evidence type="ECO:0000259" key="1">
    <source>
        <dbReference type="Pfam" id="PF09995"/>
    </source>
</evidence>
<dbReference type="eggNOG" id="COG3662">
    <property type="taxonomic scope" value="Bacteria"/>
</dbReference>
<dbReference type="OrthoDB" id="108890at2"/>
<comment type="caution">
    <text evidence="2">The sequence shown here is derived from an EMBL/GenBank/DDBJ whole genome shotgun (WGS) entry which is preliminary data.</text>
</comment>
<dbReference type="STRING" id="1824.SAMN05444423_10271"/>
<dbReference type="PANTHER" id="PTHR36151">
    <property type="entry name" value="BLR2777 PROTEIN"/>
    <property type="match status" value="1"/>
</dbReference>
<dbReference type="GeneID" id="91517118"/>
<dbReference type="Proteomes" id="UP000017048">
    <property type="component" value="Unassembled WGS sequence"/>
</dbReference>
<evidence type="ECO:0000313" key="3">
    <source>
        <dbReference type="Proteomes" id="UP000017048"/>
    </source>
</evidence>
<gene>
    <name evidence="2" type="ORF">NCAST_32_10420</name>
</gene>
<organism evidence="2 3">
    <name type="scientific">Nocardia asteroides NBRC 15531</name>
    <dbReference type="NCBI Taxonomy" id="1110697"/>
    <lineage>
        <taxon>Bacteria</taxon>
        <taxon>Bacillati</taxon>
        <taxon>Actinomycetota</taxon>
        <taxon>Actinomycetes</taxon>
        <taxon>Mycobacteriales</taxon>
        <taxon>Nocardiaceae</taxon>
        <taxon>Nocardia</taxon>
    </lineage>
</organism>
<dbReference type="InterPro" id="IPR018713">
    <property type="entry name" value="MPAB/Lcp_cat_dom"/>
</dbReference>
<dbReference type="PANTHER" id="PTHR36151:SF3">
    <property type="entry name" value="ER-BOUND OXYGENASE MPAB_MPAB'_RUBBER OXYGENASE CATALYTIC DOMAIN-CONTAINING PROTEIN"/>
    <property type="match status" value="1"/>
</dbReference>
<feature type="domain" description="ER-bound oxygenase mpaB/mpaB'/Rubber oxygenase catalytic" evidence="1">
    <location>
        <begin position="32"/>
        <end position="253"/>
    </location>
</feature>
<dbReference type="EMBL" id="BAFO02000032">
    <property type="protein sequence ID" value="GAD86555.1"/>
    <property type="molecule type" value="Genomic_DNA"/>
</dbReference>
<proteinExistence type="predicted"/>
<dbReference type="GO" id="GO:0016491">
    <property type="term" value="F:oxidoreductase activity"/>
    <property type="evidence" value="ECO:0007669"/>
    <property type="project" value="InterPro"/>
</dbReference>
<dbReference type="AlphaFoldDB" id="U5EGW5"/>
<name>U5EGW5_NOCAS</name>
<dbReference type="RefSeq" id="WP_019046680.1">
    <property type="nucleotide sequence ID" value="NZ_BAFO02000032.1"/>
</dbReference>
<accession>U5EGW5</accession>
<dbReference type="Pfam" id="PF09995">
    <property type="entry name" value="MPAB_Lcp_cat"/>
    <property type="match status" value="1"/>
</dbReference>
<sequence>MATIASLREWLSLPPLTPAEDYGFFGPESVAWQVWSYPTSLTVGFQRAVVIEELDPALVASVDATHAIYDRPRTRYDRTLRYFAMVLFADSRSTAHAADILVKIHSKGIGVDPVTERTYDANDPHSQLWIHLTAWHSILVAYEKYGPGRLSEADELQYWAECARAAELQTCDPAEVPRTRAGVSEYFEQMRPQLIGSGIARKAMRHLLQAEVMMPEIPLLLRPMFKVVYAFLRRGTLATMPRWMREMAGLPKGRLLDALVTTPMSVAFTLVSMNARLQIQLLRLISPMTVPVAAPVLLKIAPASTTTMTPRQAQELYGYDIPAQAHQALRDKQRARVFGRGEAPDDQGLIESQAVLGEIS</sequence>